<protein>
    <submittedName>
        <fullName evidence="1">Uncharacterized protein</fullName>
    </submittedName>
</protein>
<comment type="caution">
    <text evidence="1">The sequence shown here is derived from an EMBL/GenBank/DDBJ whole genome shotgun (WGS) entry which is preliminary data.</text>
</comment>
<dbReference type="EMBL" id="JACXXH010000018">
    <property type="protein sequence ID" value="MBD3864705.1"/>
    <property type="molecule type" value="Genomic_DNA"/>
</dbReference>
<dbReference type="Proteomes" id="UP000627521">
    <property type="component" value="Unassembled WGS sequence"/>
</dbReference>
<evidence type="ECO:0000313" key="2">
    <source>
        <dbReference type="Proteomes" id="UP000627521"/>
    </source>
</evidence>
<reference evidence="1 2" key="1">
    <citation type="submission" date="2020-09" db="EMBL/GenBank/DDBJ databases">
        <title>Bacillus nautilus sp. nov., Chryseoglobus crepusculi sp. nov, and Psychrobacter noctis sp. nov., isolated from deep-sea sponges from the equatorial Atlantic.</title>
        <authorList>
            <person name="Stennett H.L."/>
            <person name="Williams S.E."/>
        </authorList>
    </citation>
    <scope>NUCLEOTIDE SEQUENCE [LARGE SCALE GENOMIC DNA]</scope>
    <source>
        <strain evidence="1 2">28M-24</strain>
    </source>
</reference>
<dbReference type="RefSeq" id="WP_099570548.1">
    <property type="nucleotide sequence ID" value="NZ_JACXXF010000011.1"/>
</dbReference>
<sequence length="210" mass="25478">MKKVKLIIFLLFPILIFGQEINYKEYQKEIFIKAEKALKDSKGFEALYYYHEVCFLDLKSDIEIKAKAKIDSLLPIYQKKESDKWKGIWKLKQLKTNRFDYEKIIITENEISFYKKENDTTYSRIETIKHKKYDPNDLMVDIHSVEFKNKEIWEFSLKEKNNELRLFPNLKTQSDGTTWFLLDERSMIRNKDDREKALAKEIRTYYIKIK</sequence>
<gene>
    <name evidence="1" type="ORF">IEG06_14745</name>
</gene>
<keyword evidence="2" id="KW-1185">Reference proteome</keyword>
<organism evidence="1 2">
    <name type="scientific">Olleya marilimosa</name>
    <dbReference type="NCBI Taxonomy" id="272164"/>
    <lineage>
        <taxon>Bacteria</taxon>
        <taxon>Pseudomonadati</taxon>
        <taxon>Bacteroidota</taxon>
        <taxon>Flavobacteriia</taxon>
        <taxon>Flavobacteriales</taxon>
        <taxon>Flavobacteriaceae</taxon>
    </lineage>
</organism>
<evidence type="ECO:0000313" key="1">
    <source>
        <dbReference type="EMBL" id="MBD3864705.1"/>
    </source>
</evidence>
<accession>A0ABR8M1Q9</accession>
<proteinExistence type="predicted"/>
<name>A0ABR8M1Q9_9FLAO</name>